<feature type="region of interest" description="Disordered" evidence="1">
    <location>
        <begin position="91"/>
        <end position="111"/>
    </location>
</feature>
<protein>
    <submittedName>
        <fullName evidence="3">Uncharacterized protein</fullName>
    </submittedName>
</protein>
<evidence type="ECO:0000256" key="1">
    <source>
        <dbReference type="SAM" id="MobiDB-lite"/>
    </source>
</evidence>
<feature type="transmembrane region" description="Helical" evidence="2">
    <location>
        <begin position="53"/>
        <end position="84"/>
    </location>
</feature>
<dbReference type="AlphaFoldDB" id="A0A6C0F4B9"/>
<dbReference type="EMBL" id="MN738744">
    <property type="protein sequence ID" value="QHT36516.1"/>
    <property type="molecule type" value="Genomic_DNA"/>
</dbReference>
<name>A0A6C0F4B9_9ZZZZ</name>
<evidence type="ECO:0000256" key="2">
    <source>
        <dbReference type="SAM" id="Phobius"/>
    </source>
</evidence>
<evidence type="ECO:0000313" key="3">
    <source>
        <dbReference type="EMBL" id="QHT36516.1"/>
    </source>
</evidence>
<reference evidence="3" key="1">
    <citation type="journal article" date="2020" name="Nature">
        <title>Giant virus diversity and host interactions through global metagenomics.</title>
        <authorList>
            <person name="Schulz F."/>
            <person name="Roux S."/>
            <person name="Paez-Espino D."/>
            <person name="Jungbluth S."/>
            <person name="Walsh D.A."/>
            <person name="Denef V.J."/>
            <person name="McMahon K.D."/>
            <person name="Konstantinidis K.T."/>
            <person name="Eloe-Fadrosh E.A."/>
            <person name="Kyrpides N.C."/>
            <person name="Woyke T."/>
        </authorList>
    </citation>
    <scope>NUCLEOTIDE SEQUENCE</scope>
    <source>
        <strain evidence="3">GVMAG-S-ERX555931-87</strain>
    </source>
</reference>
<keyword evidence="2" id="KW-0472">Membrane</keyword>
<sequence>MEKTNEVLNNINTNKYFVGVIMIILTIGGRFIIGELDEKTREKVTDNQVFRKLFIFCAFFMATRDLIAATALTLIFSVIISSLINHNKELYDETDSETDDETDEEEEEESK</sequence>
<feature type="compositionally biased region" description="Acidic residues" evidence="1">
    <location>
        <begin position="92"/>
        <end position="111"/>
    </location>
</feature>
<proteinExistence type="predicted"/>
<keyword evidence="2" id="KW-1133">Transmembrane helix</keyword>
<keyword evidence="2" id="KW-0812">Transmembrane</keyword>
<feature type="transmembrane region" description="Helical" evidence="2">
    <location>
        <begin position="16"/>
        <end position="33"/>
    </location>
</feature>
<accession>A0A6C0F4B9</accession>
<organism evidence="3">
    <name type="scientific">viral metagenome</name>
    <dbReference type="NCBI Taxonomy" id="1070528"/>
    <lineage>
        <taxon>unclassified sequences</taxon>
        <taxon>metagenomes</taxon>
        <taxon>organismal metagenomes</taxon>
    </lineage>
</organism>